<sequence length="339" mass="33747">MTNTLIRGIIAGAAGTAALNAVTYADMVLRGRPASDAPGRTVEAALSRFDVQIPGRGPERDNRRSALGAVGGIAVGVGIGVLAGAARSAGLRFSGPTGAALTGAAAMAASDVPMAALKVSDPRTWSPADWATDAAGHLAYGIATRATLTATEPGLATDATLRRVERRARRRAARPSFSLTTRSAVLGVAAGIRSSLGVAGPTFASGPGRVSAGRRAGQVAAALAVAGEMVADKLPGTPSRLQPGALAGRLISGATGAVTLARRERATLDLPVVAGIAGALAGSWGGAAWRGWAQRELGWTWQAALLEDGLGLGLAALGSRRVSAAAQPAVPHALSSGIA</sequence>
<reference evidence="3" key="1">
    <citation type="journal article" date="2019" name="Int. J. Syst. Evol. Microbiol.">
        <title>The Global Catalogue of Microorganisms (GCM) 10K type strain sequencing project: providing services to taxonomists for standard genome sequencing and annotation.</title>
        <authorList>
            <consortium name="The Broad Institute Genomics Platform"/>
            <consortium name="The Broad Institute Genome Sequencing Center for Infectious Disease"/>
            <person name="Wu L."/>
            <person name="Ma J."/>
        </authorList>
    </citation>
    <scope>NUCLEOTIDE SEQUENCE [LARGE SCALE GENOMIC DNA]</scope>
    <source>
        <strain evidence="3">CGMCC 1.15480</strain>
    </source>
</reference>
<evidence type="ECO:0000313" key="2">
    <source>
        <dbReference type="EMBL" id="GGC80640.1"/>
    </source>
</evidence>
<keyword evidence="1" id="KW-1133">Transmembrane helix</keyword>
<organism evidence="2 3">
    <name type="scientific">Tersicoccus solisilvae</name>
    <dbReference type="NCBI Taxonomy" id="1882339"/>
    <lineage>
        <taxon>Bacteria</taxon>
        <taxon>Bacillati</taxon>
        <taxon>Actinomycetota</taxon>
        <taxon>Actinomycetes</taxon>
        <taxon>Micrococcales</taxon>
        <taxon>Micrococcaceae</taxon>
        <taxon>Tersicoccus</taxon>
    </lineage>
</organism>
<evidence type="ECO:0000313" key="3">
    <source>
        <dbReference type="Proteomes" id="UP000597761"/>
    </source>
</evidence>
<dbReference type="Proteomes" id="UP000597761">
    <property type="component" value="Unassembled WGS sequence"/>
</dbReference>
<keyword evidence="1" id="KW-0472">Membrane</keyword>
<feature type="transmembrane region" description="Helical" evidence="1">
    <location>
        <begin position="66"/>
        <end position="86"/>
    </location>
</feature>
<accession>A0ABQ1NMA6</accession>
<proteinExistence type="predicted"/>
<evidence type="ECO:0000256" key="1">
    <source>
        <dbReference type="SAM" id="Phobius"/>
    </source>
</evidence>
<dbReference type="RefSeq" id="WP_188665634.1">
    <property type="nucleotide sequence ID" value="NZ_BMJI01000001.1"/>
</dbReference>
<gene>
    <name evidence="2" type="ORF">GCM10011512_04240</name>
</gene>
<dbReference type="EMBL" id="BMJI01000001">
    <property type="protein sequence ID" value="GGC80640.1"/>
    <property type="molecule type" value="Genomic_DNA"/>
</dbReference>
<name>A0ABQ1NMA6_9MICC</name>
<keyword evidence="3" id="KW-1185">Reference proteome</keyword>
<protein>
    <recommendedName>
        <fullName evidence="4">DUF4126 domain-containing protein</fullName>
    </recommendedName>
</protein>
<comment type="caution">
    <text evidence="2">The sequence shown here is derived from an EMBL/GenBank/DDBJ whole genome shotgun (WGS) entry which is preliminary data.</text>
</comment>
<evidence type="ECO:0008006" key="4">
    <source>
        <dbReference type="Google" id="ProtNLM"/>
    </source>
</evidence>
<keyword evidence="1" id="KW-0812">Transmembrane</keyword>